<organism evidence="1 2">
    <name type="scientific">Bradyrhizobium betae</name>
    <dbReference type="NCBI Taxonomy" id="244734"/>
    <lineage>
        <taxon>Bacteria</taxon>
        <taxon>Pseudomonadati</taxon>
        <taxon>Pseudomonadota</taxon>
        <taxon>Alphaproteobacteria</taxon>
        <taxon>Hyphomicrobiales</taxon>
        <taxon>Nitrobacteraceae</taxon>
        <taxon>Bradyrhizobium</taxon>
    </lineage>
</organism>
<accession>A0AAE9NIH8</accession>
<gene>
    <name evidence="1" type="ORF">DCM83_31205</name>
</gene>
<reference evidence="1" key="1">
    <citation type="submission" date="2018-04" db="EMBL/GenBank/DDBJ databases">
        <title>Genomes of Endosymbiotic and Endophytic Bradyrhizobium Publication status.</title>
        <authorList>
            <person name="Guha S."/>
            <person name="Jorrin B."/>
            <person name="Sarkar M."/>
            <person name="Poole P.S."/>
            <person name="DasGupta M."/>
        </authorList>
    </citation>
    <scope>NUCLEOTIDE SEQUENCE</scope>
    <source>
        <strain evidence="1">WBOS16</strain>
    </source>
</reference>
<dbReference type="Proteomes" id="UP001058872">
    <property type="component" value="Chromosome"/>
</dbReference>
<dbReference type="AlphaFoldDB" id="A0AAE9NIH8"/>
<protein>
    <submittedName>
        <fullName evidence="1">Uncharacterized protein</fullName>
    </submittedName>
</protein>
<dbReference type="EMBL" id="CP028989">
    <property type="protein sequence ID" value="UUO69248.1"/>
    <property type="molecule type" value="Genomic_DNA"/>
</dbReference>
<sequence length="138" mass="15155">MPRLDRGIQYAAASWINHERRGVLDRPVKPGDDSACVGSAFNDLRHCERSEAIQNHSAEGFWIASSHQRKIATQFCRELLAMTWREIVVHNERGGVAPASLHSSILILLTPVSPAYAWLAISLPSAACAAARRAIGTR</sequence>
<evidence type="ECO:0000313" key="2">
    <source>
        <dbReference type="Proteomes" id="UP001058872"/>
    </source>
</evidence>
<evidence type="ECO:0000313" key="1">
    <source>
        <dbReference type="EMBL" id="UUO69248.1"/>
    </source>
</evidence>
<name>A0AAE9NIH8_9BRAD</name>
<proteinExistence type="predicted"/>